<feature type="domain" description="N-acetylmuramidase" evidence="2">
    <location>
        <begin position="94"/>
        <end position="272"/>
    </location>
</feature>
<dbReference type="Pfam" id="PF01471">
    <property type="entry name" value="PG_binding_1"/>
    <property type="match status" value="1"/>
</dbReference>
<dbReference type="SUPFAM" id="SSF47090">
    <property type="entry name" value="PGBD-like"/>
    <property type="match status" value="1"/>
</dbReference>
<gene>
    <name evidence="3" type="ORF">NOX80_16890</name>
</gene>
<dbReference type="Pfam" id="PF11860">
    <property type="entry name" value="Muramidase"/>
    <property type="match status" value="1"/>
</dbReference>
<dbReference type="InterPro" id="IPR002477">
    <property type="entry name" value="Peptidoglycan-bd-like"/>
</dbReference>
<evidence type="ECO:0000259" key="2">
    <source>
        <dbReference type="Pfam" id="PF11860"/>
    </source>
</evidence>
<organism evidence="3 4">
    <name type="scientific">Flavobacterium cerinum</name>
    <dbReference type="NCBI Taxonomy" id="2502784"/>
    <lineage>
        <taxon>Bacteria</taxon>
        <taxon>Pseudomonadati</taxon>
        <taxon>Bacteroidota</taxon>
        <taxon>Flavobacteriia</taxon>
        <taxon>Flavobacteriales</taxon>
        <taxon>Flavobacteriaceae</taxon>
        <taxon>Flavobacterium</taxon>
    </lineage>
</organism>
<keyword evidence="4" id="KW-1185">Reference proteome</keyword>
<feature type="domain" description="Peptidoglycan binding-like" evidence="1">
    <location>
        <begin position="10"/>
        <end position="64"/>
    </location>
</feature>
<evidence type="ECO:0000259" key="1">
    <source>
        <dbReference type="Pfam" id="PF01471"/>
    </source>
</evidence>
<evidence type="ECO:0000313" key="3">
    <source>
        <dbReference type="EMBL" id="UUC45290.1"/>
    </source>
</evidence>
<dbReference type="EMBL" id="CP101751">
    <property type="protein sequence ID" value="UUC45290.1"/>
    <property type="molecule type" value="Genomic_DNA"/>
</dbReference>
<evidence type="ECO:0000313" key="4">
    <source>
        <dbReference type="Proteomes" id="UP001059844"/>
    </source>
</evidence>
<reference evidence="3" key="1">
    <citation type="submission" date="2022-07" db="EMBL/GenBank/DDBJ databases">
        <title>Isolation, identification, and degradation of a PFOSA degrading strain from sewage treatment plant.</title>
        <authorList>
            <person name="Zhang L."/>
            <person name="Huo Y."/>
        </authorList>
    </citation>
    <scope>NUCLEOTIDE SEQUENCE</scope>
    <source>
        <strain evidence="3">C1</strain>
    </source>
</reference>
<dbReference type="InterPro" id="IPR036365">
    <property type="entry name" value="PGBD-like_sf"/>
</dbReference>
<dbReference type="Proteomes" id="UP001059844">
    <property type="component" value="Chromosome"/>
</dbReference>
<dbReference type="InterPro" id="IPR024408">
    <property type="entry name" value="Muramidase"/>
</dbReference>
<sequence length="274" mass="31585">MKTIQLHVKAPEVITLTEMLLKMGYSVTVSNVFTTAVDEAVKSFQSQHNLVVDGIVGIKTWSRLFEKNSQLIQHNDKLLSEQDLIDFANEFQLELAAIKAVNEVESSGKGFLIDGRPKILFEGHIFWQELERRNLEPEQYTNPENQDILYKKWTKKYYLGGQKEYDRLQRAIRLVPGLNLTDAANAAASWGVFQIMGFNAIPIGYDSIDSFVGKMYLDEREHLFAFGRFLKKNNLVVLLQNNDWATFAYRYNGEGYKVNKYDEKLARAYQKYSA</sequence>
<protein>
    <submittedName>
        <fullName evidence="3">N-acetylmuramidase family protein</fullName>
    </submittedName>
</protein>
<name>A0ABY5ISN9_9FLAO</name>
<dbReference type="InterPro" id="IPR036366">
    <property type="entry name" value="PGBDSf"/>
</dbReference>
<accession>A0ABY5ISN9</accession>
<dbReference type="Gene3D" id="1.10.101.10">
    <property type="entry name" value="PGBD-like superfamily/PGBD"/>
    <property type="match status" value="1"/>
</dbReference>
<proteinExistence type="predicted"/>
<dbReference type="RefSeq" id="WP_256550987.1">
    <property type="nucleotide sequence ID" value="NZ_CP101751.1"/>
</dbReference>